<evidence type="ECO:0000256" key="1">
    <source>
        <dbReference type="SAM" id="Phobius"/>
    </source>
</evidence>
<reference evidence="3" key="3">
    <citation type="submission" date="2022-06" db="UniProtKB">
        <authorList>
            <consortium name="EnsemblMetazoa"/>
        </authorList>
    </citation>
    <scope>IDENTIFICATION</scope>
</reference>
<proteinExistence type="predicted"/>
<feature type="transmembrane region" description="Helical" evidence="1">
    <location>
        <begin position="393"/>
        <end position="411"/>
    </location>
</feature>
<reference evidence="2" key="2">
    <citation type="submission" date="2020-01" db="EMBL/GenBank/DDBJ databases">
        <authorList>
            <person name="Korhonen P.K.K."/>
            <person name="Guangxu M.G."/>
            <person name="Wang T.W."/>
            <person name="Stroehlein A.J.S."/>
            <person name="Young N.D."/>
            <person name="Ang C.-S.A."/>
            <person name="Fernando D.W.F."/>
            <person name="Lu H.L."/>
            <person name="Taylor S.T."/>
            <person name="Ehtesham M.E.M."/>
            <person name="Najaraj S.H.N."/>
            <person name="Harsha G.H.G."/>
            <person name="Madugundu A.M."/>
            <person name="Renuse S.R."/>
            <person name="Holt D.H."/>
            <person name="Pandey A.P."/>
            <person name="Papenfuss A.P."/>
            <person name="Gasser R.B.G."/>
            <person name="Fischer K.F."/>
        </authorList>
    </citation>
    <scope>NUCLEOTIDE SEQUENCE</scope>
    <source>
        <strain evidence="2">SSS_KF_BRIS2020</strain>
    </source>
</reference>
<evidence type="ECO:0008006" key="5">
    <source>
        <dbReference type="Google" id="ProtNLM"/>
    </source>
</evidence>
<evidence type="ECO:0000313" key="3">
    <source>
        <dbReference type="EnsemblMetazoa" id="KAF7494503.1"/>
    </source>
</evidence>
<dbReference type="AlphaFoldDB" id="A0A834VI63"/>
<feature type="transmembrane region" description="Helical" evidence="1">
    <location>
        <begin position="299"/>
        <end position="321"/>
    </location>
</feature>
<evidence type="ECO:0000313" key="4">
    <source>
        <dbReference type="Proteomes" id="UP000070412"/>
    </source>
</evidence>
<keyword evidence="1" id="KW-1133">Transmembrane helix</keyword>
<keyword evidence="1" id="KW-0472">Membrane</keyword>
<dbReference type="Proteomes" id="UP000070412">
    <property type="component" value="Unassembled WGS sequence"/>
</dbReference>
<dbReference type="EnsemblMetazoa" id="SSS_1093s_mrna">
    <property type="protein sequence ID" value="KAF7494503.1"/>
    <property type="gene ID" value="SSS_1093"/>
</dbReference>
<sequence>MSLFSKFFQSLDFTIFPMFYYQKLLQDRLANSFWNSFHNDNLQAAKPNSILCTIVLLYWTGFFCLVYILFPFRCDNDTYWIFTKFCPPSSEVFITTMSFVWSLMSSSILIKMSSYLADFTFLLPLNMSEENFFIFGFDYNRWIRFFQFKRKIFFCSKIAVYLIWASGWIAITFQIYRRNLFYESDKFFLSFWYLDFSIWIVYIASAIVHSPSVIIVLQYYIYHKQNIISEEMRSLVRRPSTINNFVNKIFQINNSQSNLQLEIHCYNDQICRFMSIIVLFSTLMITYLTYIIYSTSMPMEFVVIFAITLSSHTSLLIVLIYSSSKISTMNKHFAQWSQKIPTILSNRFSQRSLRFFTKNELKLSTVSYVMLKRPIGFSLSNDYLITSMTYFQIFYNISSFFFLIFGGTFSFT</sequence>
<dbReference type="EMBL" id="WVUK01000053">
    <property type="protein sequence ID" value="KAF7494503.1"/>
    <property type="molecule type" value="Genomic_DNA"/>
</dbReference>
<feature type="transmembrane region" description="Helical" evidence="1">
    <location>
        <begin position="196"/>
        <end position="222"/>
    </location>
</feature>
<feature type="transmembrane region" description="Helical" evidence="1">
    <location>
        <begin position="92"/>
        <end position="110"/>
    </location>
</feature>
<evidence type="ECO:0000313" key="2">
    <source>
        <dbReference type="EMBL" id="KAF7494503.1"/>
    </source>
</evidence>
<dbReference type="OrthoDB" id="10670048at2759"/>
<gene>
    <name evidence="2" type="ORF">SSS_1093</name>
</gene>
<keyword evidence="4" id="KW-1185">Reference proteome</keyword>
<feature type="transmembrane region" description="Helical" evidence="1">
    <location>
        <begin position="158"/>
        <end position="176"/>
    </location>
</feature>
<feature type="transmembrane region" description="Helical" evidence="1">
    <location>
        <begin position="273"/>
        <end position="293"/>
    </location>
</feature>
<protein>
    <recommendedName>
        <fullName evidence="5">Gustatory receptor</fullName>
    </recommendedName>
</protein>
<feature type="transmembrane region" description="Helical" evidence="1">
    <location>
        <begin position="50"/>
        <end position="72"/>
    </location>
</feature>
<accession>A0A834VI63</accession>
<keyword evidence="1" id="KW-0812">Transmembrane</keyword>
<reference evidence="4" key="1">
    <citation type="journal article" date="2020" name="PLoS Negl. Trop. Dis.">
        <title>High-quality nuclear genome for Sarcoptes scabiei-A critical resource for a neglected parasite.</title>
        <authorList>
            <person name="Korhonen P.K."/>
            <person name="Gasser R.B."/>
            <person name="Ma G."/>
            <person name="Wang T."/>
            <person name="Stroehlein A.J."/>
            <person name="Young N.D."/>
            <person name="Ang C.S."/>
            <person name="Fernando D.D."/>
            <person name="Lu H.C."/>
            <person name="Taylor S."/>
            <person name="Reynolds S.L."/>
            <person name="Mofiz E."/>
            <person name="Najaraj S.H."/>
            <person name="Gowda H."/>
            <person name="Madugundu A."/>
            <person name="Renuse S."/>
            <person name="Holt D."/>
            <person name="Pandey A."/>
            <person name="Papenfuss A.T."/>
            <person name="Fischer K."/>
        </authorList>
    </citation>
    <scope>NUCLEOTIDE SEQUENCE [LARGE SCALE GENOMIC DNA]</scope>
</reference>
<name>A0A834VI63_SARSC</name>
<organism evidence="2">
    <name type="scientific">Sarcoptes scabiei</name>
    <name type="common">Itch mite</name>
    <name type="synonym">Acarus scabiei</name>
    <dbReference type="NCBI Taxonomy" id="52283"/>
    <lineage>
        <taxon>Eukaryota</taxon>
        <taxon>Metazoa</taxon>
        <taxon>Ecdysozoa</taxon>
        <taxon>Arthropoda</taxon>
        <taxon>Chelicerata</taxon>
        <taxon>Arachnida</taxon>
        <taxon>Acari</taxon>
        <taxon>Acariformes</taxon>
        <taxon>Sarcoptiformes</taxon>
        <taxon>Astigmata</taxon>
        <taxon>Psoroptidia</taxon>
        <taxon>Sarcoptoidea</taxon>
        <taxon>Sarcoptidae</taxon>
        <taxon>Sarcoptinae</taxon>
        <taxon>Sarcoptes</taxon>
    </lineage>
</organism>